<dbReference type="GO" id="GO:0016020">
    <property type="term" value="C:membrane"/>
    <property type="evidence" value="ECO:0007669"/>
    <property type="project" value="UniProtKB-SubCell"/>
</dbReference>
<dbReference type="SUPFAM" id="SSF55874">
    <property type="entry name" value="ATPase domain of HSP90 chaperone/DNA topoisomerase II/histidine kinase"/>
    <property type="match status" value="1"/>
</dbReference>
<evidence type="ECO:0000256" key="6">
    <source>
        <dbReference type="ARBA" id="ARBA00023012"/>
    </source>
</evidence>
<keyword evidence="4 11" id="KW-0418">Kinase</keyword>
<dbReference type="Gene3D" id="3.30.565.10">
    <property type="entry name" value="Histidine kinase-like ATPase, C-terminal domain"/>
    <property type="match status" value="1"/>
</dbReference>
<evidence type="ECO:0000313" key="12">
    <source>
        <dbReference type="Proteomes" id="UP001150924"/>
    </source>
</evidence>
<dbReference type="Proteomes" id="UP001150924">
    <property type="component" value="Unassembled WGS sequence"/>
</dbReference>
<dbReference type="RefSeq" id="WP_267765858.1">
    <property type="nucleotide sequence ID" value="NZ_JAPNKE010000002.1"/>
</dbReference>
<keyword evidence="7 9" id="KW-0472">Membrane</keyword>
<dbReference type="SUPFAM" id="SSF55785">
    <property type="entry name" value="PYP-like sensor domain (PAS domain)"/>
    <property type="match status" value="1"/>
</dbReference>
<organism evidence="11 12">
    <name type="scientific">Nannocystis pusilla</name>
    <dbReference type="NCBI Taxonomy" id="889268"/>
    <lineage>
        <taxon>Bacteria</taxon>
        <taxon>Pseudomonadati</taxon>
        <taxon>Myxococcota</taxon>
        <taxon>Polyangia</taxon>
        <taxon>Nannocystales</taxon>
        <taxon>Nannocystaceae</taxon>
        <taxon>Nannocystis</taxon>
    </lineage>
</organism>
<dbReference type="Gene3D" id="3.30.450.20">
    <property type="entry name" value="PAS domain"/>
    <property type="match status" value="1"/>
</dbReference>
<proteinExistence type="predicted"/>
<sequence>MATSSSGARRGAQSSRGGASTQRDTVLALLLREESLTRRLGHGYVLALAIVALLCLAGLVLIHGVVHRHVADATLINLAGRQRMLSQKVSKLALEIDRAHASGSPGEVASAGVELATALDEWQKAHAILRDRPNARLPGRNSGVVVPLVEAAEVHLLAIAEAGARLERAAVDGASRPAVAAAVATIFAQEPEFLATMEAIVETHERESLAGVRLIRDIESFLVAASILTLLLEALLIFRPALRLLSQTQHRLRTALVALATSERSKSALLEAVPDVVLQLDRRRVCRLVHVPANSDLPALDGPVEDRSLDTVLPPAAAREIEAAIARARECELPQRFELALPGRDGERRHEARIALAGLDDVLVLVRDVTEQRALEREVVAAVGDERRRLGRDLHDGLCQHLAGLSLLVGSLAHRAGSEGLGPIDAAALEQVGELIDRALRESKQIARALHPIALEAGGIAGALDDLARSIEALYRVRCDAEVDLGDMQPSMPTATELFRIAQEAASNAARHSGATQIRLRLVGDGGHLLLTIADDGVGMARGPADPRASGMGLRIMQHRANVLGARLRIDANAAGGTTVCCELSVGA</sequence>
<comment type="subcellular location">
    <subcellularLocation>
        <location evidence="1">Membrane</location>
        <topology evidence="1">Multi-pass membrane protein</topology>
    </subcellularLocation>
</comment>
<evidence type="ECO:0000256" key="5">
    <source>
        <dbReference type="ARBA" id="ARBA00022989"/>
    </source>
</evidence>
<comment type="caution">
    <text evidence="11">The sequence shown here is derived from an EMBL/GenBank/DDBJ whole genome shotgun (WGS) entry which is preliminary data.</text>
</comment>
<dbReference type="AlphaFoldDB" id="A0A9X3ITS2"/>
<dbReference type="CDD" id="cd16917">
    <property type="entry name" value="HATPase_UhpB-NarQ-NarX-like"/>
    <property type="match status" value="1"/>
</dbReference>
<evidence type="ECO:0000256" key="7">
    <source>
        <dbReference type="ARBA" id="ARBA00023136"/>
    </source>
</evidence>
<evidence type="ECO:0000256" key="1">
    <source>
        <dbReference type="ARBA" id="ARBA00004141"/>
    </source>
</evidence>
<name>A0A9X3ITS2_9BACT</name>
<dbReference type="InterPro" id="IPR011712">
    <property type="entry name" value="Sig_transdc_His_kin_sub3_dim/P"/>
</dbReference>
<feature type="transmembrane region" description="Helical" evidence="9">
    <location>
        <begin position="44"/>
        <end position="66"/>
    </location>
</feature>
<evidence type="ECO:0000256" key="2">
    <source>
        <dbReference type="ARBA" id="ARBA00022679"/>
    </source>
</evidence>
<dbReference type="InterPro" id="IPR035965">
    <property type="entry name" value="PAS-like_dom_sf"/>
</dbReference>
<dbReference type="InterPro" id="IPR029095">
    <property type="entry name" value="NarX-like_N"/>
</dbReference>
<dbReference type="PANTHER" id="PTHR24421">
    <property type="entry name" value="NITRATE/NITRITE SENSOR PROTEIN NARX-RELATED"/>
    <property type="match status" value="1"/>
</dbReference>
<dbReference type="InterPro" id="IPR050482">
    <property type="entry name" value="Sensor_HK_TwoCompSys"/>
</dbReference>
<evidence type="ECO:0000256" key="3">
    <source>
        <dbReference type="ARBA" id="ARBA00022692"/>
    </source>
</evidence>
<dbReference type="PANTHER" id="PTHR24421:SF58">
    <property type="entry name" value="SIGNAL TRANSDUCTION HISTIDINE-PROTEIN KINASE_PHOSPHATASE UHPB"/>
    <property type="match status" value="1"/>
</dbReference>
<feature type="region of interest" description="Disordered" evidence="8">
    <location>
        <begin position="1"/>
        <end position="20"/>
    </location>
</feature>
<dbReference type="SMART" id="SM00387">
    <property type="entry name" value="HATPase_c"/>
    <property type="match status" value="1"/>
</dbReference>
<keyword evidence="2" id="KW-0808">Transferase</keyword>
<keyword evidence="6" id="KW-0902">Two-component regulatory system</keyword>
<evidence type="ECO:0000256" key="8">
    <source>
        <dbReference type="SAM" id="MobiDB-lite"/>
    </source>
</evidence>
<dbReference type="Pfam" id="PF02518">
    <property type="entry name" value="HATPase_c"/>
    <property type="match status" value="1"/>
</dbReference>
<dbReference type="EMBL" id="JAPNKE010000002">
    <property type="protein sequence ID" value="MCY1004317.1"/>
    <property type="molecule type" value="Genomic_DNA"/>
</dbReference>
<reference evidence="11" key="1">
    <citation type="submission" date="2022-11" db="EMBL/GenBank/DDBJ databases">
        <title>Minimal conservation of predation-associated metabolite biosynthetic gene clusters underscores biosynthetic potential of Myxococcota including descriptions for ten novel species: Archangium lansinium sp. nov., Myxococcus landrumus sp. nov., Nannocystis bai.</title>
        <authorList>
            <person name="Ahearne A."/>
            <person name="Stevens C."/>
            <person name="Phillips K."/>
        </authorList>
    </citation>
    <scope>NUCLEOTIDE SEQUENCE</scope>
    <source>
        <strain evidence="11">Na p29</strain>
    </source>
</reference>
<keyword evidence="12" id="KW-1185">Reference proteome</keyword>
<dbReference type="Gene3D" id="1.20.5.1930">
    <property type="match status" value="1"/>
</dbReference>
<dbReference type="InterPro" id="IPR003594">
    <property type="entry name" value="HATPase_dom"/>
</dbReference>
<accession>A0A9X3ITS2</accession>
<dbReference type="GO" id="GO:0000155">
    <property type="term" value="F:phosphorelay sensor kinase activity"/>
    <property type="evidence" value="ECO:0007669"/>
    <property type="project" value="InterPro"/>
</dbReference>
<keyword evidence="3 9" id="KW-0812">Transmembrane</keyword>
<dbReference type="GO" id="GO:0046983">
    <property type="term" value="F:protein dimerization activity"/>
    <property type="evidence" value="ECO:0007669"/>
    <property type="project" value="InterPro"/>
</dbReference>
<dbReference type="Pfam" id="PF13675">
    <property type="entry name" value="PilJ"/>
    <property type="match status" value="1"/>
</dbReference>
<evidence type="ECO:0000256" key="4">
    <source>
        <dbReference type="ARBA" id="ARBA00022777"/>
    </source>
</evidence>
<evidence type="ECO:0000256" key="9">
    <source>
        <dbReference type="SAM" id="Phobius"/>
    </source>
</evidence>
<gene>
    <name evidence="11" type="ORF">OV079_01795</name>
</gene>
<keyword evidence="5 9" id="KW-1133">Transmembrane helix</keyword>
<evidence type="ECO:0000259" key="10">
    <source>
        <dbReference type="SMART" id="SM00387"/>
    </source>
</evidence>
<protein>
    <submittedName>
        <fullName evidence="11">Histidine kinase</fullName>
    </submittedName>
</protein>
<feature type="domain" description="Histidine kinase/HSP90-like ATPase" evidence="10">
    <location>
        <begin position="493"/>
        <end position="588"/>
    </location>
</feature>
<dbReference type="Pfam" id="PF07730">
    <property type="entry name" value="HisKA_3"/>
    <property type="match status" value="1"/>
</dbReference>
<evidence type="ECO:0000313" key="11">
    <source>
        <dbReference type="EMBL" id="MCY1004317.1"/>
    </source>
</evidence>
<dbReference type="InterPro" id="IPR036890">
    <property type="entry name" value="HATPase_C_sf"/>
</dbReference>